<dbReference type="Pfam" id="PF00571">
    <property type="entry name" value="CBS"/>
    <property type="match status" value="1"/>
</dbReference>
<dbReference type="GO" id="GO:0019887">
    <property type="term" value="F:protein kinase regulator activity"/>
    <property type="evidence" value="ECO:0007669"/>
    <property type="project" value="TreeGrafter"/>
</dbReference>
<evidence type="ECO:0000256" key="3">
    <source>
        <dbReference type="ARBA" id="ARBA00023122"/>
    </source>
</evidence>
<dbReference type="GO" id="GO:0019901">
    <property type="term" value="F:protein kinase binding"/>
    <property type="evidence" value="ECO:0007669"/>
    <property type="project" value="TreeGrafter"/>
</dbReference>
<evidence type="ECO:0000313" key="7">
    <source>
        <dbReference type="EMBL" id="KIH55779.1"/>
    </source>
</evidence>
<dbReference type="GO" id="GO:0031588">
    <property type="term" value="C:nucleotide-activated protein kinase complex"/>
    <property type="evidence" value="ECO:0007669"/>
    <property type="project" value="TreeGrafter"/>
</dbReference>
<dbReference type="InterPro" id="IPR000644">
    <property type="entry name" value="CBS_dom"/>
</dbReference>
<dbReference type="GO" id="GO:0005634">
    <property type="term" value="C:nucleus"/>
    <property type="evidence" value="ECO:0007669"/>
    <property type="project" value="TreeGrafter"/>
</dbReference>
<organism evidence="7 8">
    <name type="scientific">Ancylostoma duodenale</name>
    <dbReference type="NCBI Taxonomy" id="51022"/>
    <lineage>
        <taxon>Eukaryota</taxon>
        <taxon>Metazoa</taxon>
        <taxon>Ecdysozoa</taxon>
        <taxon>Nematoda</taxon>
        <taxon>Chromadorea</taxon>
        <taxon>Rhabditida</taxon>
        <taxon>Rhabditina</taxon>
        <taxon>Rhabditomorpha</taxon>
        <taxon>Strongyloidea</taxon>
        <taxon>Ancylostomatidae</taxon>
        <taxon>Ancylostomatinae</taxon>
        <taxon>Ancylostoma</taxon>
    </lineage>
</organism>
<dbReference type="Gene3D" id="3.10.580.10">
    <property type="entry name" value="CBS-domain"/>
    <property type="match status" value="1"/>
</dbReference>
<evidence type="ECO:0000313" key="8">
    <source>
        <dbReference type="Proteomes" id="UP000054047"/>
    </source>
</evidence>
<protein>
    <recommendedName>
        <fullName evidence="6">CBS domain-containing protein</fullName>
    </recommendedName>
</protein>
<keyword evidence="2" id="KW-0677">Repeat</keyword>
<dbReference type="GO" id="GO:0005737">
    <property type="term" value="C:cytoplasm"/>
    <property type="evidence" value="ECO:0007669"/>
    <property type="project" value="TreeGrafter"/>
</dbReference>
<dbReference type="SMART" id="SM00116">
    <property type="entry name" value="CBS"/>
    <property type="match status" value="1"/>
</dbReference>
<feature type="domain" description="CBS" evidence="6">
    <location>
        <begin position="36"/>
        <end position="95"/>
    </location>
</feature>
<proteinExistence type="inferred from homology"/>
<dbReference type="EMBL" id="KN736767">
    <property type="protein sequence ID" value="KIH55779.1"/>
    <property type="molecule type" value="Genomic_DNA"/>
</dbReference>
<comment type="subunit">
    <text evidence="4">AMPK is a heterotrimer of an alpha catalytic subunit (PRKAA1 or PRKAA2), a beta (PRKAB1 or PRKAB2) and a gamma non-catalytic subunits (PRKAG1, PRKAG2 or PRKAG3). Interacts with FNIP1 and FNIP2.</text>
</comment>
<evidence type="ECO:0000256" key="1">
    <source>
        <dbReference type="ARBA" id="ARBA00006750"/>
    </source>
</evidence>
<dbReference type="SUPFAM" id="SSF54631">
    <property type="entry name" value="CBS-domain pair"/>
    <property type="match status" value="1"/>
</dbReference>
<dbReference type="InterPro" id="IPR050511">
    <property type="entry name" value="AMPK_gamma/SDS23_families"/>
</dbReference>
<evidence type="ECO:0000256" key="4">
    <source>
        <dbReference type="ARBA" id="ARBA00025878"/>
    </source>
</evidence>
<evidence type="ECO:0000256" key="2">
    <source>
        <dbReference type="ARBA" id="ARBA00022737"/>
    </source>
</evidence>
<reference evidence="7 8" key="1">
    <citation type="submission" date="2013-12" db="EMBL/GenBank/DDBJ databases">
        <title>Draft genome of the parsitic nematode Ancylostoma duodenale.</title>
        <authorList>
            <person name="Mitreva M."/>
        </authorList>
    </citation>
    <scope>NUCLEOTIDE SEQUENCE [LARGE SCALE GENOMIC DNA]</scope>
    <source>
        <strain evidence="7 8">Zhejiang</strain>
    </source>
</reference>
<dbReference type="Proteomes" id="UP000054047">
    <property type="component" value="Unassembled WGS sequence"/>
</dbReference>
<dbReference type="AlphaFoldDB" id="A0A0C2GA45"/>
<comment type="similarity">
    <text evidence="1">Belongs to the 5'-AMP-activated protein kinase gamma subunit family.</text>
</comment>
<dbReference type="PROSITE" id="PS51371">
    <property type="entry name" value="CBS"/>
    <property type="match status" value="1"/>
</dbReference>
<dbReference type="PANTHER" id="PTHR13780">
    <property type="entry name" value="AMP-ACTIVATED PROTEIN KINASE, GAMMA REGULATORY SUBUNIT"/>
    <property type="match status" value="1"/>
</dbReference>
<dbReference type="PANTHER" id="PTHR13780:SF35">
    <property type="entry name" value="LD22662P"/>
    <property type="match status" value="1"/>
</dbReference>
<accession>A0A0C2GA45</accession>
<keyword evidence="3 5" id="KW-0129">CBS domain</keyword>
<sequence>VVDIYAKFDVISLAAEKSYDRLDCTVQEALKHRSECFEGVQCCRETDSLFDVLHAIVRAEVHRLIVTDADKKVVGIISLSDILKFLVLDPVHNTELGSTSTQQSPHVSVDDSPPIEGIPEACAISAIGFAVIYCTYLIFSATNLRSESAVTHSHYRIAAAALSWPTMVLLMVKAIHLRCRLCVVYNVVFDCEQYMRYALILAGVSWLRPIMEAGFEPYKCEVYIHY</sequence>
<keyword evidence="8" id="KW-1185">Reference proteome</keyword>
<evidence type="ECO:0000259" key="6">
    <source>
        <dbReference type="PROSITE" id="PS51371"/>
    </source>
</evidence>
<feature type="non-terminal residue" evidence="7">
    <location>
        <position position="1"/>
    </location>
</feature>
<name>A0A0C2GA45_9BILA</name>
<dbReference type="InterPro" id="IPR046342">
    <property type="entry name" value="CBS_dom_sf"/>
</dbReference>
<evidence type="ECO:0000256" key="5">
    <source>
        <dbReference type="PROSITE-ProRule" id="PRU00703"/>
    </source>
</evidence>
<dbReference type="OrthoDB" id="449052at2759"/>
<dbReference type="GO" id="GO:0016208">
    <property type="term" value="F:AMP binding"/>
    <property type="evidence" value="ECO:0007669"/>
    <property type="project" value="TreeGrafter"/>
</dbReference>
<gene>
    <name evidence="7" type="ORF">ANCDUO_14056</name>
</gene>